<protein>
    <recommendedName>
        <fullName evidence="5">biotin--[biotin carboxyl-carrier protein] ligase</fullName>
        <ecNumber evidence="5">6.3.4.15</ecNumber>
    </recommendedName>
</protein>
<dbReference type="SUPFAM" id="SSF55681">
    <property type="entry name" value="Class II aaRS and biotin synthetases"/>
    <property type="match status" value="1"/>
</dbReference>
<dbReference type="PROSITE" id="PS51733">
    <property type="entry name" value="BPL_LPL_CATALYTIC"/>
    <property type="match status" value="1"/>
</dbReference>
<dbReference type="Gene3D" id="2.30.30.100">
    <property type="match status" value="1"/>
</dbReference>
<dbReference type="AlphaFoldDB" id="A0A1U9KMQ0"/>
<dbReference type="InterPro" id="IPR003142">
    <property type="entry name" value="BPL_C"/>
</dbReference>
<keyword evidence="1" id="KW-0436">Ligase</keyword>
<dbReference type="PANTHER" id="PTHR12835:SF5">
    <property type="entry name" value="BIOTIN--PROTEIN LIGASE"/>
    <property type="match status" value="1"/>
</dbReference>
<dbReference type="Gene3D" id="3.30.930.10">
    <property type="entry name" value="Bira Bifunctional Protein, Domain 2"/>
    <property type="match status" value="1"/>
</dbReference>
<dbReference type="STRING" id="320497.A0U93_02955"/>
<dbReference type="RefSeq" id="WP_077806039.1">
    <property type="nucleotide sequence ID" value="NZ_BJXS01000004.1"/>
</dbReference>
<dbReference type="KEGG" id="nch:A0U93_02955"/>
<accession>A0A1U9KMQ0</accession>
<dbReference type="CDD" id="cd16442">
    <property type="entry name" value="BPL"/>
    <property type="match status" value="1"/>
</dbReference>
<keyword evidence="2" id="KW-0547">Nucleotide-binding</keyword>
<evidence type="ECO:0000313" key="7">
    <source>
        <dbReference type="EMBL" id="AQS87071.1"/>
    </source>
</evidence>
<dbReference type="Proteomes" id="UP000188604">
    <property type="component" value="Chromosome"/>
</dbReference>
<organism evidence="7 8">
    <name type="scientific">Neoasaia chiangmaiensis</name>
    <dbReference type="NCBI Taxonomy" id="320497"/>
    <lineage>
        <taxon>Bacteria</taxon>
        <taxon>Pseudomonadati</taxon>
        <taxon>Pseudomonadota</taxon>
        <taxon>Alphaproteobacteria</taxon>
        <taxon>Acetobacterales</taxon>
        <taxon>Acetobacteraceae</taxon>
        <taxon>Neoasaia</taxon>
    </lineage>
</organism>
<dbReference type="OrthoDB" id="9807064at2"/>
<evidence type="ECO:0000256" key="3">
    <source>
        <dbReference type="ARBA" id="ARBA00022840"/>
    </source>
</evidence>
<dbReference type="SUPFAM" id="SSF50037">
    <property type="entry name" value="C-terminal domain of transcriptional repressors"/>
    <property type="match status" value="1"/>
</dbReference>
<keyword evidence="3" id="KW-0067">ATP-binding</keyword>
<dbReference type="GO" id="GO:0005524">
    <property type="term" value="F:ATP binding"/>
    <property type="evidence" value="ECO:0007669"/>
    <property type="project" value="UniProtKB-KW"/>
</dbReference>
<evidence type="ECO:0000256" key="1">
    <source>
        <dbReference type="ARBA" id="ARBA00022598"/>
    </source>
</evidence>
<dbReference type="PANTHER" id="PTHR12835">
    <property type="entry name" value="BIOTIN PROTEIN LIGASE"/>
    <property type="match status" value="1"/>
</dbReference>
<dbReference type="InterPro" id="IPR004408">
    <property type="entry name" value="Biotin_CoA_COase_ligase"/>
</dbReference>
<dbReference type="EC" id="6.3.4.15" evidence="5"/>
<keyword evidence="4" id="KW-0092">Biotin</keyword>
<sequence>MIEWRLECHEQLSSTSDLCRSEAMAGAAEGLAILAHMQSAGRGTRGRTWQSIRGNLSFSFLLRPREIAALIPVMPFLCSIALYDAVHSLAPTKPISIKWPNDLLLDNRKMAGILIESSMDRASGWIVVGIGANLVAAPQIAGREVSSLAEAVANVPSATEFAQRILAGFSDTLMRWETGGVDIVLRAWQERAHAIGTRLAVQRDGSYITGFFKGLDKSGHLLLQTESGENLSFSTGDVLLTG</sequence>
<dbReference type="GO" id="GO:0005737">
    <property type="term" value="C:cytoplasm"/>
    <property type="evidence" value="ECO:0007669"/>
    <property type="project" value="TreeGrafter"/>
</dbReference>
<dbReference type="Pfam" id="PF03099">
    <property type="entry name" value="BPL_LplA_LipB"/>
    <property type="match status" value="1"/>
</dbReference>
<dbReference type="NCBIfam" id="TIGR00121">
    <property type="entry name" value="birA_ligase"/>
    <property type="match status" value="1"/>
</dbReference>
<dbReference type="Pfam" id="PF02237">
    <property type="entry name" value="BPL_C"/>
    <property type="match status" value="1"/>
</dbReference>
<evidence type="ECO:0000313" key="8">
    <source>
        <dbReference type="Proteomes" id="UP000188604"/>
    </source>
</evidence>
<evidence type="ECO:0000256" key="4">
    <source>
        <dbReference type="ARBA" id="ARBA00023267"/>
    </source>
</evidence>
<dbReference type="EMBL" id="CP014691">
    <property type="protein sequence ID" value="AQS87071.1"/>
    <property type="molecule type" value="Genomic_DNA"/>
</dbReference>
<keyword evidence="8" id="KW-1185">Reference proteome</keyword>
<evidence type="ECO:0000256" key="6">
    <source>
        <dbReference type="ARBA" id="ARBA00047846"/>
    </source>
</evidence>
<comment type="catalytic activity">
    <reaction evidence="6">
        <text>biotin + L-lysyl-[protein] + ATP = N(6)-biotinyl-L-lysyl-[protein] + AMP + diphosphate + H(+)</text>
        <dbReference type="Rhea" id="RHEA:11756"/>
        <dbReference type="Rhea" id="RHEA-COMP:9752"/>
        <dbReference type="Rhea" id="RHEA-COMP:10505"/>
        <dbReference type="ChEBI" id="CHEBI:15378"/>
        <dbReference type="ChEBI" id="CHEBI:29969"/>
        <dbReference type="ChEBI" id="CHEBI:30616"/>
        <dbReference type="ChEBI" id="CHEBI:33019"/>
        <dbReference type="ChEBI" id="CHEBI:57586"/>
        <dbReference type="ChEBI" id="CHEBI:83144"/>
        <dbReference type="ChEBI" id="CHEBI:456215"/>
        <dbReference type="EC" id="6.3.4.15"/>
    </reaction>
</comment>
<proteinExistence type="predicted"/>
<name>A0A1U9KMQ0_9PROT</name>
<dbReference type="InterPro" id="IPR004143">
    <property type="entry name" value="BPL_LPL_catalytic"/>
</dbReference>
<evidence type="ECO:0000256" key="2">
    <source>
        <dbReference type="ARBA" id="ARBA00022741"/>
    </source>
</evidence>
<dbReference type="InterPro" id="IPR045864">
    <property type="entry name" value="aa-tRNA-synth_II/BPL/LPL"/>
</dbReference>
<reference evidence="7 8" key="1">
    <citation type="submission" date="2016-03" db="EMBL/GenBank/DDBJ databases">
        <title>Acetic acid bacteria sequencing.</title>
        <authorList>
            <person name="Brandt J."/>
            <person name="Jakob F."/>
            <person name="Vogel R.F."/>
        </authorList>
    </citation>
    <scope>NUCLEOTIDE SEQUENCE [LARGE SCALE GENOMIC DNA]</scope>
    <source>
        <strain evidence="7 8">NBRC 101099</strain>
    </source>
</reference>
<evidence type="ECO:0000256" key="5">
    <source>
        <dbReference type="ARBA" id="ARBA00024227"/>
    </source>
</evidence>
<dbReference type="GO" id="GO:0004077">
    <property type="term" value="F:biotin--[biotin carboxyl-carrier protein] ligase activity"/>
    <property type="evidence" value="ECO:0007669"/>
    <property type="project" value="UniProtKB-EC"/>
</dbReference>
<dbReference type="InterPro" id="IPR008988">
    <property type="entry name" value="Transcriptional_repressor_C"/>
</dbReference>
<gene>
    <name evidence="7" type="ORF">A0U93_02955</name>
</gene>